<sequence>MASPINYAVDEKDLDDAALWAVIDSAAAASLSSTTAISKSRKPLALKHTNNFRSPTLNFSSNPSPPTKFPQNPRNYHNSPHAELFAEPWAAQNHRPHKIARSSCVSELSETSTSPLVVVKHLQRTPNTPMSYSSPEAKWIQVKEHDNSPNVSECSPVSYGQCEEGESTMMRHSLSGRFPTVSLFKEYQNAAMAILEKSDFTMISGSPYIKKVGGRYHSTSIFLMKLKTRLSSLMITVMFSVLSLWFGHRCRVVGSLMDGGHVTGMRRDF</sequence>
<proteinExistence type="predicted"/>
<evidence type="ECO:0000256" key="2">
    <source>
        <dbReference type="SAM" id="Phobius"/>
    </source>
</evidence>
<keyword evidence="2" id="KW-1133">Transmembrane helix</keyword>
<feature type="compositionally biased region" description="Polar residues" evidence="1">
    <location>
        <begin position="51"/>
        <end position="62"/>
    </location>
</feature>
<evidence type="ECO:0000256" key="1">
    <source>
        <dbReference type="SAM" id="MobiDB-lite"/>
    </source>
</evidence>
<dbReference type="AlphaFoldDB" id="A0ABC8UW88"/>
<organism evidence="3 4">
    <name type="scientific">Ilex paraguariensis</name>
    <name type="common">yerba mate</name>
    <dbReference type="NCBI Taxonomy" id="185542"/>
    <lineage>
        <taxon>Eukaryota</taxon>
        <taxon>Viridiplantae</taxon>
        <taxon>Streptophyta</taxon>
        <taxon>Embryophyta</taxon>
        <taxon>Tracheophyta</taxon>
        <taxon>Spermatophyta</taxon>
        <taxon>Magnoliopsida</taxon>
        <taxon>eudicotyledons</taxon>
        <taxon>Gunneridae</taxon>
        <taxon>Pentapetalae</taxon>
        <taxon>asterids</taxon>
        <taxon>campanulids</taxon>
        <taxon>Aquifoliales</taxon>
        <taxon>Aquifoliaceae</taxon>
        <taxon>Ilex</taxon>
    </lineage>
</organism>
<name>A0ABC8UW88_9AQUA</name>
<dbReference type="PANTHER" id="PTHR37731">
    <property type="entry name" value="PEPTIDE TRANSPORTER FAMILY PROTEIN"/>
    <property type="match status" value="1"/>
</dbReference>
<evidence type="ECO:0000313" key="3">
    <source>
        <dbReference type="EMBL" id="CAK9185294.1"/>
    </source>
</evidence>
<keyword evidence="4" id="KW-1185">Reference proteome</keyword>
<feature type="region of interest" description="Disordered" evidence="1">
    <location>
        <begin position="51"/>
        <end position="72"/>
    </location>
</feature>
<dbReference type="EMBL" id="CAUOFW020009279">
    <property type="protein sequence ID" value="CAK9185294.1"/>
    <property type="molecule type" value="Genomic_DNA"/>
</dbReference>
<gene>
    <name evidence="3" type="ORF">ILEXP_LOCUS55689</name>
</gene>
<dbReference type="PANTHER" id="PTHR37731:SF1">
    <property type="entry name" value="PEPTIDE TRANSPORTER FAMILY PROTEIN"/>
    <property type="match status" value="1"/>
</dbReference>
<comment type="caution">
    <text evidence="3">The sequence shown here is derived from an EMBL/GenBank/DDBJ whole genome shotgun (WGS) entry which is preliminary data.</text>
</comment>
<feature type="transmembrane region" description="Helical" evidence="2">
    <location>
        <begin position="230"/>
        <end position="248"/>
    </location>
</feature>
<accession>A0ABC8UW88</accession>
<keyword evidence="2" id="KW-0812">Transmembrane</keyword>
<evidence type="ECO:0000313" key="4">
    <source>
        <dbReference type="Proteomes" id="UP001642360"/>
    </source>
</evidence>
<dbReference type="Proteomes" id="UP001642360">
    <property type="component" value="Unassembled WGS sequence"/>
</dbReference>
<keyword evidence="2" id="KW-0472">Membrane</keyword>
<protein>
    <submittedName>
        <fullName evidence="3">Uncharacterized protein</fullName>
    </submittedName>
</protein>
<reference evidence="3 4" key="1">
    <citation type="submission" date="2024-02" db="EMBL/GenBank/DDBJ databases">
        <authorList>
            <person name="Vignale AGUSTIN F."/>
            <person name="Sosa J E."/>
            <person name="Modenutti C."/>
        </authorList>
    </citation>
    <scope>NUCLEOTIDE SEQUENCE [LARGE SCALE GENOMIC DNA]</scope>
</reference>